<dbReference type="AlphaFoldDB" id="I7KKT0"/>
<name>I7KKT0_9LACO</name>
<gene>
    <name evidence="1" type="ORF">BN53_01450</name>
</gene>
<dbReference type="RefSeq" id="WP_009559330.1">
    <property type="nucleotide sequence ID" value="NZ_AYZN01000009.1"/>
</dbReference>
<comment type="caution">
    <text evidence="1">The sequence shown here is derived from an EMBL/GenBank/DDBJ whole genome shotgun (WGS) entry which is preliminary data.</text>
</comment>
<dbReference type="STRING" id="1423790.BN53_01450"/>
<evidence type="ECO:0000313" key="2">
    <source>
        <dbReference type="Proteomes" id="UP000009311"/>
    </source>
</evidence>
<keyword evidence="2" id="KW-1185">Reference proteome</keyword>
<dbReference type="Proteomes" id="UP000009311">
    <property type="component" value="Unassembled WGS sequence"/>
</dbReference>
<dbReference type="OrthoDB" id="2329789at2"/>
<organism evidence="1 2">
    <name type="scientific">Lactobacillus pasteurii DSM 23907 = CRBIP 24.76</name>
    <dbReference type="NCBI Taxonomy" id="1423790"/>
    <lineage>
        <taxon>Bacteria</taxon>
        <taxon>Bacillati</taxon>
        <taxon>Bacillota</taxon>
        <taxon>Bacilli</taxon>
        <taxon>Lactobacillales</taxon>
        <taxon>Lactobacillaceae</taxon>
        <taxon>Lactobacillus</taxon>
    </lineage>
</organism>
<reference evidence="1 2" key="1">
    <citation type="submission" date="2012-06" db="EMBL/GenBank/DDBJ databases">
        <title>Draft Genome Sequence of Lactobacillus pasteurii CRBIP 24.76T.</title>
        <authorList>
            <person name="Cousin S."/>
            <person name="Bouchier C."/>
            <person name="Loux V."/>
            <person name="Ma L."/>
            <person name="Creno S."/>
            <person name="Bizet C."/>
            <person name="Clermont D."/>
        </authorList>
    </citation>
    <scope>NUCLEOTIDE SEQUENCE [LARGE SCALE GENOMIC DNA]</scope>
    <source>
        <strain evidence="2">CRBIP 24.76T</strain>
    </source>
</reference>
<dbReference type="PATRIC" id="fig|1423790.3.peg.1831"/>
<protein>
    <submittedName>
        <fullName evidence="1">Transcriptional regulator</fullName>
    </submittedName>
</protein>
<proteinExistence type="predicted"/>
<sequence>MSVSHYSEIESGYKHNGKSSDIDSEDLILLLKSNHVNLGDFFDSVKDAYIVDEKEEKIEFLSRELYKAFNEANYTKAEQIRKQVQQLPYAPKSLYYSSILIAADFKDNMMTLDPMIKSKIDKYLYQSAKWVDNTEMLVIFGNSIPMFDKNTMILRMDQLIRGYKNINTFPKGVQIRISNLCINYLYDVILIRKEKDYIDGALQLIKDLPANEIFAFKK</sequence>
<dbReference type="eggNOG" id="ENOG5030A0B">
    <property type="taxonomic scope" value="Bacteria"/>
</dbReference>
<accession>I7KKT0</accession>
<dbReference type="EMBL" id="CAKD01000012">
    <property type="protein sequence ID" value="CCI84774.1"/>
    <property type="molecule type" value="Genomic_DNA"/>
</dbReference>
<evidence type="ECO:0000313" key="1">
    <source>
        <dbReference type="EMBL" id="CCI84774.1"/>
    </source>
</evidence>